<organism evidence="2 3">
    <name type="scientific">Rangifer tarandus platyrhynchus</name>
    <name type="common">Svalbard reindeer</name>
    <dbReference type="NCBI Taxonomy" id="3082113"/>
    <lineage>
        <taxon>Eukaryota</taxon>
        <taxon>Metazoa</taxon>
        <taxon>Chordata</taxon>
        <taxon>Craniata</taxon>
        <taxon>Vertebrata</taxon>
        <taxon>Euteleostomi</taxon>
        <taxon>Mammalia</taxon>
        <taxon>Eutheria</taxon>
        <taxon>Laurasiatheria</taxon>
        <taxon>Artiodactyla</taxon>
        <taxon>Ruminantia</taxon>
        <taxon>Pecora</taxon>
        <taxon>Cervidae</taxon>
        <taxon>Odocoileinae</taxon>
        <taxon>Rangifer</taxon>
    </lineage>
</organism>
<evidence type="ECO:0000313" key="2">
    <source>
        <dbReference type="EMBL" id="CAI9169511.1"/>
    </source>
</evidence>
<accession>A0ABN8Z8W7</accession>
<gene>
    <name evidence="2" type="ORF">MRATA1EN1_LOCUS18473</name>
</gene>
<feature type="compositionally biased region" description="Basic and acidic residues" evidence="1">
    <location>
        <begin position="88"/>
        <end position="97"/>
    </location>
</feature>
<dbReference type="Proteomes" id="UP001176941">
    <property type="component" value="Chromosome 3"/>
</dbReference>
<name>A0ABN8Z8W7_RANTA</name>
<dbReference type="EMBL" id="OX459939">
    <property type="protein sequence ID" value="CAI9169511.1"/>
    <property type="molecule type" value="Genomic_DNA"/>
</dbReference>
<proteinExistence type="predicted"/>
<feature type="region of interest" description="Disordered" evidence="1">
    <location>
        <begin position="77"/>
        <end position="122"/>
    </location>
</feature>
<protein>
    <submittedName>
        <fullName evidence="2">Uncharacterized protein</fullName>
    </submittedName>
</protein>
<evidence type="ECO:0000256" key="1">
    <source>
        <dbReference type="SAM" id="MobiDB-lite"/>
    </source>
</evidence>
<keyword evidence="3" id="KW-1185">Reference proteome</keyword>
<evidence type="ECO:0000313" key="3">
    <source>
        <dbReference type="Proteomes" id="UP001176941"/>
    </source>
</evidence>
<sequence>MFPANVPNYPPFGSVPGVETFQPEEAACFGKFLGEPPPPACRVPTLLYHWALRGAQSCAGLAPPRWPPLPGRCSLASPRSSLSPCPHRSPDLDRLDRPPATGGGTENSQPPPYPLSGASPVGVESLTAAPEGEEEGAWAGRVSRFEIRFLAWSSASVSLALVSPETPLPPTHQIMSFQA</sequence>
<reference evidence="2" key="1">
    <citation type="submission" date="2023-04" db="EMBL/GenBank/DDBJ databases">
        <authorList>
            <consortium name="ELIXIR-Norway"/>
        </authorList>
    </citation>
    <scope>NUCLEOTIDE SEQUENCE [LARGE SCALE GENOMIC DNA]</scope>
</reference>